<dbReference type="SUPFAM" id="SSF56042">
    <property type="entry name" value="PurM C-terminal domain-like"/>
    <property type="match status" value="1"/>
</dbReference>
<dbReference type="InterPro" id="IPR036676">
    <property type="entry name" value="PurM-like_C_sf"/>
</dbReference>
<reference evidence="9" key="2">
    <citation type="submission" date="2015-07" db="EMBL/GenBank/DDBJ databases">
        <title>The genome sequence of Plasmodium falciparum RAJ116.</title>
        <authorList>
            <consortium name="The Broad Institute Genome Sequencing Platform"/>
            <person name="Volkman S.K."/>
            <person name="Neafsey D.E."/>
            <person name="Dash A.P."/>
            <person name="Chitnis C.E."/>
            <person name="Hartl D.L."/>
            <person name="Young S.K."/>
            <person name="Kodira C.D."/>
            <person name="Zeng Q."/>
            <person name="Koehrsen M."/>
            <person name="Godfrey P."/>
            <person name="Alvarado L."/>
            <person name="Berlin A."/>
            <person name="Borenstein D."/>
            <person name="Chen Z."/>
            <person name="Engels R."/>
            <person name="Freedman E."/>
            <person name="Gellesch M."/>
            <person name="Goldberg J."/>
            <person name="Griggs A."/>
            <person name="Gujja S."/>
            <person name="Heiman D."/>
            <person name="Hepburn T."/>
            <person name="Howarth C."/>
            <person name="Jen D."/>
            <person name="Larson L."/>
            <person name="Lewis B."/>
            <person name="Mehta T."/>
            <person name="Park D."/>
            <person name="Pearson M."/>
            <person name="Roberts A."/>
            <person name="Saif S."/>
            <person name="Shea T."/>
            <person name="Shenoy N."/>
            <person name="Sisk P."/>
            <person name="Stolte C."/>
            <person name="Sykes S."/>
            <person name="Walk T."/>
            <person name="White J."/>
            <person name="Yandava C."/>
            <person name="Wirth D.F."/>
            <person name="Nusbaum C."/>
            <person name="Birren B."/>
        </authorList>
    </citation>
    <scope>NUCLEOTIDE SEQUENCE [LARGE SCALE GENOMIC DNA]</scope>
    <source>
        <strain evidence="9">RAJ116</strain>
    </source>
</reference>
<keyword evidence="5" id="KW-0711">Selenium</keyword>
<dbReference type="InterPro" id="IPR010918">
    <property type="entry name" value="PurM-like_C_dom"/>
</dbReference>
<protein>
    <submittedName>
        <fullName evidence="8">Selenophosphate synthetase</fullName>
    </submittedName>
</protein>
<dbReference type="EMBL" id="GG663898">
    <property type="protein sequence ID" value="KNC35706.1"/>
    <property type="molecule type" value="Genomic_DNA"/>
</dbReference>
<sequence>MKTNCNVKNIKNTNQNTELLPAYMYDEYKKEYENRLIIKKKTSYKLVQHNNNNNSIELNEDNNKNDYVKGTDDTFVIVECNNFGKEAMLDTSDNKKVQSYIKESIDKIINRNTCGGCGSKVPSNVLSNSLKSLDIFNSPNVYLGVEGSDDCCIFVHSKSKNTEQSPALVQTIDFFKSFIDDEYILGSIIAIHSLSDIYSMGGTGICALCVLIVKDNIERKLQQRLENVLTGCCQKLKEERCVLSGGHTCAEDEHKINKETNSYFEKHQMLKENYLFLPKGNGDIKNGDVIITTKMFGFGFIMAAHIIKKAKARWIYSCLDEMLISNRKSGLYFLQNNAKACTDVTGFGILGHLNEMLKCSRKEIYLHHKKTNYKHNDNLDQTTKDGYSKNQDKQIKQKKIFNRCDQNNNKLNMLGAKIKLNNIIIAEGVQECIENNIYSSI</sequence>
<dbReference type="Pfam" id="PF02769">
    <property type="entry name" value="AIRS_C"/>
    <property type="match status" value="1"/>
</dbReference>
<dbReference type="GO" id="GO:0004756">
    <property type="term" value="F:selenide, water dikinase activity"/>
    <property type="evidence" value="ECO:0007669"/>
    <property type="project" value="TreeGrafter"/>
</dbReference>
<dbReference type="InterPro" id="IPR036921">
    <property type="entry name" value="PurM-like_N_sf"/>
</dbReference>
<evidence type="ECO:0000256" key="5">
    <source>
        <dbReference type="ARBA" id="ARBA00023266"/>
    </source>
</evidence>
<evidence type="ECO:0000259" key="7">
    <source>
        <dbReference type="Pfam" id="PF02769"/>
    </source>
</evidence>
<dbReference type="SUPFAM" id="SSF55326">
    <property type="entry name" value="PurM N-terminal domain-like"/>
    <property type="match status" value="1"/>
</dbReference>
<dbReference type="Gene3D" id="3.30.1330.10">
    <property type="entry name" value="PurM-like, N-terminal domain"/>
    <property type="match status" value="1"/>
</dbReference>
<dbReference type="GO" id="GO:0016260">
    <property type="term" value="P:selenocysteine biosynthetic process"/>
    <property type="evidence" value="ECO:0007669"/>
    <property type="project" value="TreeGrafter"/>
</dbReference>
<evidence type="ECO:0000259" key="6">
    <source>
        <dbReference type="Pfam" id="PF00586"/>
    </source>
</evidence>
<keyword evidence="4" id="KW-0067">ATP-binding</keyword>
<reference evidence="9" key="1">
    <citation type="submission" date="2015-07" db="EMBL/GenBank/DDBJ databases">
        <title>Annotation of Plasmodium falciparum RAJ116.</title>
        <authorList>
            <consortium name="The Broad Institute Genome Sequencing Platform"/>
            <person name="Volkman S.K."/>
            <person name="Neafsey D.E."/>
            <person name="Dash A.P."/>
            <person name="Chitnis C.E."/>
            <person name="Hartl D.L."/>
            <person name="Young S.K."/>
            <person name="Zeng Q."/>
            <person name="Koehrsen M."/>
            <person name="Alvarado L."/>
            <person name="Berlin A."/>
            <person name="Borenstein D."/>
            <person name="Chapman S.B."/>
            <person name="Chen Z."/>
            <person name="Engels R."/>
            <person name="Freedman E."/>
            <person name="Gellesch M."/>
            <person name="Goldberg J."/>
            <person name="Griggs A."/>
            <person name="Gujja S."/>
            <person name="Heilman E.R."/>
            <person name="Heiman D.I."/>
            <person name="Howarth C."/>
            <person name="Jen D."/>
            <person name="Larson L."/>
            <person name="Mehta T."/>
            <person name="Neiman D."/>
            <person name="Park D."/>
            <person name="Pearson M."/>
            <person name="Roberts A."/>
            <person name="Saif S."/>
            <person name="Shea T."/>
            <person name="Shenoy N."/>
            <person name="Sisk P."/>
            <person name="Stolte C."/>
            <person name="Sykes S."/>
            <person name="Walk T."/>
            <person name="White J."/>
            <person name="Yandava C."/>
            <person name="Haas B."/>
            <person name="Henn M.R."/>
            <person name="Nusbaum C."/>
            <person name="Birren B."/>
        </authorList>
    </citation>
    <scope>NUCLEOTIDE SEQUENCE [LARGE SCALE GENOMIC DNA]</scope>
    <source>
        <strain evidence="9">RAJ116</strain>
    </source>
</reference>
<dbReference type="AlphaFoldDB" id="A0A0L0CU00"/>
<organism evidence="8 9">
    <name type="scientific">Plasmodium falciparum RAJ116</name>
    <dbReference type="NCBI Taxonomy" id="580058"/>
    <lineage>
        <taxon>Eukaryota</taxon>
        <taxon>Sar</taxon>
        <taxon>Alveolata</taxon>
        <taxon>Apicomplexa</taxon>
        <taxon>Aconoidasida</taxon>
        <taxon>Haemosporida</taxon>
        <taxon>Plasmodiidae</taxon>
        <taxon>Plasmodium</taxon>
        <taxon>Plasmodium (Laverania)</taxon>
    </lineage>
</organism>
<proteinExistence type="predicted"/>
<feature type="domain" description="PurM-like N-terminal" evidence="6">
    <location>
        <begin position="149"/>
        <end position="250"/>
    </location>
</feature>
<dbReference type="GO" id="GO:0005524">
    <property type="term" value="F:ATP binding"/>
    <property type="evidence" value="ECO:0007669"/>
    <property type="project" value="UniProtKB-KW"/>
</dbReference>
<evidence type="ECO:0000256" key="1">
    <source>
        <dbReference type="ARBA" id="ARBA00022679"/>
    </source>
</evidence>
<dbReference type="OrthoDB" id="409395at2759"/>
<dbReference type="PANTHER" id="PTHR10256:SF0">
    <property type="entry name" value="INACTIVE SELENIDE, WATER DIKINASE-LIKE PROTEIN-RELATED"/>
    <property type="match status" value="1"/>
</dbReference>
<dbReference type="NCBIfam" id="TIGR00476">
    <property type="entry name" value="selD"/>
    <property type="match status" value="1"/>
</dbReference>
<keyword evidence="2" id="KW-0547">Nucleotide-binding</keyword>
<evidence type="ECO:0000256" key="4">
    <source>
        <dbReference type="ARBA" id="ARBA00022840"/>
    </source>
</evidence>
<keyword evidence="3" id="KW-0418">Kinase</keyword>
<dbReference type="PANTHER" id="PTHR10256">
    <property type="entry name" value="SELENIDE, WATER DIKINASE"/>
    <property type="match status" value="1"/>
</dbReference>
<dbReference type="GO" id="GO:0005737">
    <property type="term" value="C:cytoplasm"/>
    <property type="evidence" value="ECO:0007669"/>
    <property type="project" value="TreeGrafter"/>
</dbReference>
<evidence type="ECO:0000313" key="8">
    <source>
        <dbReference type="EMBL" id="KNC35706.1"/>
    </source>
</evidence>
<dbReference type="InterPro" id="IPR004536">
    <property type="entry name" value="SPS/SelD"/>
</dbReference>
<keyword evidence="1" id="KW-0808">Transferase</keyword>
<evidence type="ECO:0000313" key="9">
    <source>
        <dbReference type="Proteomes" id="UP000054566"/>
    </source>
</evidence>
<dbReference type="Gene3D" id="3.90.650.10">
    <property type="entry name" value="PurM-like C-terminal domain"/>
    <property type="match status" value="1"/>
</dbReference>
<dbReference type="InterPro" id="IPR016188">
    <property type="entry name" value="PurM-like_N"/>
</dbReference>
<name>A0A0L0CU00_PLAFA</name>
<dbReference type="Proteomes" id="UP000054566">
    <property type="component" value="Unassembled WGS sequence"/>
</dbReference>
<evidence type="ECO:0000256" key="3">
    <source>
        <dbReference type="ARBA" id="ARBA00022777"/>
    </source>
</evidence>
<dbReference type="Pfam" id="PF00586">
    <property type="entry name" value="AIRS"/>
    <property type="match status" value="1"/>
</dbReference>
<accession>A0A0L0CU00</accession>
<gene>
    <name evidence="8" type="ORF">PFLG_00341</name>
</gene>
<feature type="domain" description="PurM-like C-terminal" evidence="7">
    <location>
        <begin position="287"/>
        <end position="369"/>
    </location>
</feature>
<evidence type="ECO:0000256" key="2">
    <source>
        <dbReference type="ARBA" id="ARBA00022741"/>
    </source>
</evidence>